<evidence type="ECO:0000313" key="3">
    <source>
        <dbReference type="Proteomes" id="UP000236291"/>
    </source>
</evidence>
<dbReference type="EMBL" id="ASHM01096817">
    <property type="protein sequence ID" value="PNX65823.1"/>
    <property type="molecule type" value="Genomic_DNA"/>
</dbReference>
<feature type="transmembrane region" description="Helical" evidence="1">
    <location>
        <begin position="64"/>
        <end position="85"/>
    </location>
</feature>
<reference evidence="2 3" key="2">
    <citation type="journal article" date="2017" name="Front. Plant Sci.">
        <title>Gene Classification and Mining of Molecular Markers Useful in Red Clover (Trifolium pratense) Breeding.</title>
        <authorList>
            <person name="Istvanek J."/>
            <person name="Dluhosova J."/>
            <person name="Dluhos P."/>
            <person name="Patkova L."/>
            <person name="Nedelnik J."/>
            <person name="Repkova J."/>
        </authorList>
    </citation>
    <scope>NUCLEOTIDE SEQUENCE [LARGE SCALE GENOMIC DNA]</scope>
    <source>
        <strain evidence="3">cv. Tatra</strain>
        <tissue evidence="2">Young leaves</tissue>
    </source>
</reference>
<name>A0A2K3KHT1_TRIPR</name>
<feature type="transmembrane region" description="Helical" evidence="1">
    <location>
        <begin position="97"/>
        <end position="114"/>
    </location>
</feature>
<dbReference type="STRING" id="57577.A0A2K3KHT1"/>
<organism evidence="2 3">
    <name type="scientific">Trifolium pratense</name>
    <name type="common">Red clover</name>
    <dbReference type="NCBI Taxonomy" id="57577"/>
    <lineage>
        <taxon>Eukaryota</taxon>
        <taxon>Viridiplantae</taxon>
        <taxon>Streptophyta</taxon>
        <taxon>Embryophyta</taxon>
        <taxon>Tracheophyta</taxon>
        <taxon>Spermatophyta</taxon>
        <taxon>Magnoliopsida</taxon>
        <taxon>eudicotyledons</taxon>
        <taxon>Gunneridae</taxon>
        <taxon>Pentapetalae</taxon>
        <taxon>rosids</taxon>
        <taxon>fabids</taxon>
        <taxon>Fabales</taxon>
        <taxon>Fabaceae</taxon>
        <taxon>Papilionoideae</taxon>
        <taxon>50 kb inversion clade</taxon>
        <taxon>NPAAA clade</taxon>
        <taxon>Hologalegina</taxon>
        <taxon>IRL clade</taxon>
        <taxon>Trifolieae</taxon>
        <taxon>Trifolium</taxon>
    </lineage>
</organism>
<dbReference type="GO" id="GO:0016740">
    <property type="term" value="F:transferase activity"/>
    <property type="evidence" value="ECO:0007669"/>
    <property type="project" value="UniProtKB-KW"/>
</dbReference>
<keyword evidence="1" id="KW-1133">Transmembrane helix</keyword>
<dbReference type="PANTHER" id="PTHR31061">
    <property type="entry name" value="LD22376P"/>
    <property type="match status" value="1"/>
</dbReference>
<sequence length="115" mass="12725">MRGHLGPACNAVGYVDRQTWGVNHLYSQPVWTRSKACTLSSPASGHFRKDAPAWCHAPFEPEGLLSSISAILSGTIGIHYGHVLIHFKGHSERLKQWLSMGFVLFILGITLHFTN</sequence>
<evidence type="ECO:0000256" key="1">
    <source>
        <dbReference type="SAM" id="Phobius"/>
    </source>
</evidence>
<comment type="caution">
    <text evidence="2">The sequence shown here is derived from an EMBL/GenBank/DDBJ whole genome shotgun (WGS) entry which is preliminary data.</text>
</comment>
<keyword evidence="2" id="KW-0808">Transferase</keyword>
<proteinExistence type="predicted"/>
<dbReference type="PANTHER" id="PTHR31061:SF5">
    <property type="entry name" value="HEPARAN-ALPHA-GLUCOSAMINIDE N-ACETYLTRANSFERASE CATALYTIC DOMAIN-CONTAINING PROTEIN"/>
    <property type="match status" value="1"/>
</dbReference>
<keyword evidence="1" id="KW-0472">Membrane</keyword>
<dbReference type="AlphaFoldDB" id="A0A2K3KHT1"/>
<feature type="non-terminal residue" evidence="2">
    <location>
        <position position="115"/>
    </location>
</feature>
<reference evidence="2 3" key="1">
    <citation type="journal article" date="2014" name="Am. J. Bot.">
        <title>Genome assembly and annotation for red clover (Trifolium pratense; Fabaceae).</title>
        <authorList>
            <person name="Istvanek J."/>
            <person name="Jaros M."/>
            <person name="Krenek A."/>
            <person name="Repkova J."/>
        </authorList>
    </citation>
    <scope>NUCLEOTIDE SEQUENCE [LARGE SCALE GENOMIC DNA]</scope>
    <source>
        <strain evidence="3">cv. Tatra</strain>
        <tissue evidence="2">Young leaves</tissue>
    </source>
</reference>
<gene>
    <name evidence="2" type="ORF">L195_g054736</name>
</gene>
<dbReference type="Proteomes" id="UP000236291">
    <property type="component" value="Unassembled WGS sequence"/>
</dbReference>
<protein>
    <submittedName>
        <fullName evidence="2">Heparan-alpha-glucosaminide N-acetyltransferase-like protein</fullName>
    </submittedName>
</protein>
<evidence type="ECO:0000313" key="2">
    <source>
        <dbReference type="EMBL" id="PNX65823.1"/>
    </source>
</evidence>
<accession>A0A2K3KHT1</accession>
<keyword evidence="1" id="KW-0812">Transmembrane</keyword>